<proteinExistence type="predicted"/>
<reference evidence="3" key="2">
    <citation type="journal article" date="2018" name="BMC Genomics">
        <title>A manually annotated Actinidia chinensis var. chinensis (kiwifruit) genome highlights the challenges associated with draft genomes and gene prediction in plants.</title>
        <authorList>
            <person name="Pilkington S.M."/>
            <person name="Crowhurst R."/>
            <person name="Hilario E."/>
            <person name="Nardozza S."/>
            <person name="Fraser L."/>
            <person name="Peng Y."/>
            <person name="Gunaseelan K."/>
            <person name="Simpson R."/>
            <person name="Tahir J."/>
            <person name="Deroles S.C."/>
            <person name="Templeton K."/>
            <person name="Luo Z."/>
            <person name="Davy M."/>
            <person name="Cheng C."/>
            <person name="McNeilage M."/>
            <person name="Scaglione D."/>
            <person name="Liu Y."/>
            <person name="Zhang Q."/>
            <person name="Datson P."/>
            <person name="De Silva N."/>
            <person name="Gardiner S.E."/>
            <person name="Bassett H."/>
            <person name="Chagne D."/>
            <person name="McCallum J."/>
            <person name="Dzierzon H."/>
            <person name="Deng C."/>
            <person name="Wang Y.Y."/>
            <person name="Barron L."/>
            <person name="Manako K."/>
            <person name="Bowen J."/>
            <person name="Foster T.M."/>
            <person name="Erridge Z.A."/>
            <person name="Tiffin H."/>
            <person name="Waite C.N."/>
            <person name="Davies K.M."/>
            <person name="Grierson E.P."/>
            <person name="Laing W.A."/>
            <person name="Kirk R."/>
            <person name="Chen X."/>
            <person name="Wood M."/>
            <person name="Montefiori M."/>
            <person name="Brummell D.A."/>
            <person name="Schwinn K.E."/>
            <person name="Catanach A."/>
            <person name="Fullerton C."/>
            <person name="Li D."/>
            <person name="Meiyalaghan S."/>
            <person name="Nieuwenhuizen N."/>
            <person name="Read N."/>
            <person name="Prakash R."/>
            <person name="Hunter D."/>
            <person name="Zhang H."/>
            <person name="McKenzie M."/>
            <person name="Knabel M."/>
            <person name="Harris A."/>
            <person name="Allan A.C."/>
            <person name="Gleave A."/>
            <person name="Chen A."/>
            <person name="Janssen B.J."/>
            <person name="Plunkett B."/>
            <person name="Ampomah-Dwamena C."/>
            <person name="Voogd C."/>
            <person name="Leif D."/>
            <person name="Lafferty D."/>
            <person name="Souleyre E.J.F."/>
            <person name="Varkonyi-Gasic E."/>
            <person name="Gambi F."/>
            <person name="Hanley J."/>
            <person name="Yao J.L."/>
            <person name="Cheung J."/>
            <person name="David K.M."/>
            <person name="Warren B."/>
            <person name="Marsh K."/>
            <person name="Snowden K.C."/>
            <person name="Lin-Wang K."/>
            <person name="Brian L."/>
            <person name="Martinez-Sanchez M."/>
            <person name="Wang M."/>
            <person name="Ileperuma N."/>
            <person name="Macnee N."/>
            <person name="Campin R."/>
            <person name="McAtee P."/>
            <person name="Drummond R.S.M."/>
            <person name="Espley R.V."/>
            <person name="Ireland H.S."/>
            <person name="Wu R."/>
            <person name="Atkinson R.G."/>
            <person name="Karunairetnam S."/>
            <person name="Bulley S."/>
            <person name="Chunkath S."/>
            <person name="Hanley Z."/>
            <person name="Storey R."/>
            <person name="Thrimawithana A.H."/>
            <person name="Thomson S."/>
            <person name="David C."/>
            <person name="Testolin R."/>
            <person name="Huang H."/>
            <person name="Hellens R.P."/>
            <person name="Schaffer R.J."/>
        </authorList>
    </citation>
    <scope>NUCLEOTIDE SEQUENCE [LARGE SCALE GENOMIC DNA]</scope>
    <source>
        <strain evidence="3">cv. Red5</strain>
    </source>
</reference>
<keyword evidence="2" id="KW-0548">Nucleotidyltransferase</keyword>
<dbReference type="AlphaFoldDB" id="A0A2R6PBT8"/>
<gene>
    <name evidence="2" type="ORF">CEY00_Acc31518</name>
</gene>
<organism evidence="2 3">
    <name type="scientific">Actinidia chinensis var. chinensis</name>
    <name type="common">Chinese soft-hair kiwi</name>
    <dbReference type="NCBI Taxonomy" id="1590841"/>
    <lineage>
        <taxon>Eukaryota</taxon>
        <taxon>Viridiplantae</taxon>
        <taxon>Streptophyta</taxon>
        <taxon>Embryophyta</taxon>
        <taxon>Tracheophyta</taxon>
        <taxon>Spermatophyta</taxon>
        <taxon>Magnoliopsida</taxon>
        <taxon>eudicotyledons</taxon>
        <taxon>Gunneridae</taxon>
        <taxon>Pentapetalae</taxon>
        <taxon>asterids</taxon>
        <taxon>Ericales</taxon>
        <taxon>Actinidiaceae</taxon>
        <taxon>Actinidia</taxon>
    </lineage>
</organism>
<dbReference type="Gramene" id="PSR88451">
    <property type="protein sequence ID" value="PSR88451"/>
    <property type="gene ID" value="CEY00_Acc31518"/>
</dbReference>
<sequence>MEGNSLHLLVILLAFSHLISTNAVMASRTRPDFLTSEDTNQIVATEEIVKAIMGGRMLEDYETKPNQHHTPKLPPGARD</sequence>
<accession>A0A2R6PBT8</accession>
<feature type="chain" id="PRO_5015303225" evidence="1">
    <location>
        <begin position="22"/>
        <end position="79"/>
    </location>
</feature>
<evidence type="ECO:0000256" key="1">
    <source>
        <dbReference type="SAM" id="SignalP"/>
    </source>
</evidence>
<dbReference type="GO" id="GO:0016779">
    <property type="term" value="F:nucleotidyltransferase activity"/>
    <property type="evidence" value="ECO:0007669"/>
    <property type="project" value="UniProtKB-KW"/>
</dbReference>
<reference evidence="2 3" key="1">
    <citation type="submission" date="2017-07" db="EMBL/GenBank/DDBJ databases">
        <title>An improved, manually edited Actinidia chinensis var. chinensis (kiwifruit) genome highlights the challenges associated with draft genomes and gene prediction in plants.</title>
        <authorList>
            <person name="Pilkington S."/>
            <person name="Crowhurst R."/>
            <person name="Hilario E."/>
            <person name="Nardozza S."/>
            <person name="Fraser L."/>
            <person name="Peng Y."/>
            <person name="Gunaseelan K."/>
            <person name="Simpson R."/>
            <person name="Tahir J."/>
            <person name="Deroles S."/>
            <person name="Templeton K."/>
            <person name="Luo Z."/>
            <person name="Davy M."/>
            <person name="Cheng C."/>
            <person name="Mcneilage M."/>
            <person name="Scaglione D."/>
            <person name="Liu Y."/>
            <person name="Zhang Q."/>
            <person name="Datson P."/>
            <person name="De Silva N."/>
            <person name="Gardiner S."/>
            <person name="Bassett H."/>
            <person name="Chagne D."/>
            <person name="Mccallum J."/>
            <person name="Dzierzon H."/>
            <person name="Deng C."/>
            <person name="Wang Y.-Y."/>
            <person name="Barron N."/>
            <person name="Manako K."/>
            <person name="Bowen J."/>
            <person name="Foster T."/>
            <person name="Erridge Z."/>
            <person name="Tiffin H."/>
            <person name="Waite C."/>
            <person name="Davies K."/>
            <person name="Grierson E."/>
            <person name="Laing W."/>
            <person name="Kirk R."/>
            <person name="Chen X."/>
            <person name="Wood M."/>
            <person name="Montefiori M."/>
            <person name="Brummell D."/>
            <person name="Schwinn K."/>
            <person name="Catanach A."/>
            <person name="Fullerton C."/>
            <person name="Li D."/>
            <person name="Meiyalaghan S."/>
            <person name="Nieuwenhuizen N."/>
            <person name="Read N."/>
            <person name="Prakash R."/>
            <person name="Hunter D."/>
            <person name="Zhang H."/>
            <person name="Mckenzie M."/>
            <person name="Knabel M."/>
            <person name="Harris A."/>
            <person name="Allan A."/>
            <person name="Chen A."/>
            <person name="Janssen B."/>
            <person name="Plunkett B."/>
            <person name="Dwamena C."/>
            <person name="Voogd C."/>
            <person name="Leif D."/>
            <person name="Lafferty D."/>
            <person name="Souleyre E."/>
            <person name="Varkonyi-Gasic E."/>
            <person name="Gambi F."/>
            <person name="Hanley J."/>
            <person name="Yao J.-L."/>
            <person name="Cheung J."/>
            <person name="David K."/>
            <person name="Warren B."/>
            <person name="Marsh K."/>
            <person name="Snowden K."/>
            <person name="Lin-Wang K."/>
            <person name="Brian L."/>
            <person name="Martinez-Sanchez M."/>
            <person name="Wang M."/>
            <person name="Ileperuma N."/>
            <person name="Macnee N."/>
            <person name="Campin R."/>
            <person name="Mcatee P."/>
            <person name="Drummond R."/>
            <person name="Espley R."/>
            <person name="Ireland H."/>
            <person name="Wu R."/>
            <person name="Atkinson R."/>
            <person name="Karunairetnam S."/>
            <person name="Bulley S."/>
            <person name="Chunkath S."/>
            <person name="Hanley Z."/>
            <person name="Storey R."/>
            <person name="Thrimawithana A."/>
            <person name="Thomson S."/>
            <person name="David C."/>
            <person name="Testolin R."/>
        </authorList>
    </citation>
    <scope>NUCLEOTIDE SEQUENCE [LARGE SCALE GENOMIC DNA]</scope>
    <source>
        <strain evidence="3">cv. Red5</strain>
        <tissue evidence="2">Young leaf</tissue>
    </source>
</reference>
<comment type="caution">
    <text evidence="2">The sequence shown here is derived from an EMBL/GenBank/DDBJ whole genome shotgun (WGS) entry which is preliminary data.</text>
</comment>
<dbReference type="OrthoDB" id="747636at2759"/>
<keyword evidence="3" id="KW-1185">Reference proteome</keyword>
<feature type="signal peptide" evidence="1">
    <location>
        <begin position="1"/>
        <end position="21"/>
    </location>
</feature>
<dbReference type="Proteomes" id="UP000241394">
    <property type="component" value="Chromosome LG27"/>
</dbReference>
<name>A0A2R6PBT8_ACTCC</name>
<dbReference type="InParanoid" id="A0A2R6PBT8"/>
<evidence type="ECO:0000313" key="3">
    <source>
        <dbReference type="Proteomes" id="UP000241394"/>
    </source>
</evidence>
<keyword evidence="2" id="KW-0808">Transferase</keyword>
<dbReference type="EMBL" id="NKQK01000027">
    <property type="protein sequence ID" value="PSR88451.1"/>
    <property type="molecule type" value="Genomic_DNA"/>
</dbReference>
<keyword evidence="1" id="KW-0732">Signal</keyword>
<protein>
    <submittedName>
        <fullName evidence="2">Nicotinate-nucleotide adenylyltransferase</fullName>
    </submittedName>
</protein>
<evidence type="ECO:0000313" key="2">
    <source>
        <dbReference type="EMBL" id="PSR88451.1"/>
    </source>
</evidence>